<gene>
    <name evidence="2" type="ORF">SY1_05290</name>
</gene>
<evidence type="ECO:0000256" key="1">
    <source>
        <dbReference type="SAM" id="MobiDB-lite"/>
    </source>
</evidence>
<feature type="compositionally biased region" description="Basic and acidic residues" evidence="1">
    <location>
        <begin position="269"/>
        <end position="293"/>
    </location>
</feature>
<evidence type="ECO:0008006" key="4">
    <source>
        <dbReference type="Google" id="ProtNLM"/>
    </source>
</evidence>
<dbReference type="AlphaFoldDB" id="A0AB94IW10"/>
<dbReference type="RefSeq" id="WP_015556085.1">
    <property type="nucleotide sequence ID" value="NC_021038.1"/>
</dbReference>
<feature type="region of interest" description="Disordered" evidence="1">
    <location>
        <begin position="265"/>
        <end position="293"/>
    </location>
</feature>
<reference evidence="2 3" key="2">
    <citation type="submission" date="2010-03" db="EMBL/GenBank/DDBJ databases">
        <authorList>
            <person name="Pajon A."/>
        </authorList>
    </citation>
    <scope>NUCLEOTIDE SEQUENCE [LARGE SCALE GENOMIC DNA]</scope>
    <source>
        <strain evidence="2 3">SGP1</strain>
    </source>
</reference>
<protein>
    <recommendedName>
        <fullName evidence="4">Transposase, YhgA-like</fullName>
    </recommendedName>
</protein>
<dbReference type="PANTHER" id="PTHR35586">
    <property type="entry name" value="SLL1691 PROTEIN"/>
    <property type="match status" value="1"/>
</dbReference>
<keyword evidence="3" id="KW-1185">Reference proteome</keyword>
<sequence length="338" mass="39052">MDERTMQEKPERFDYDGFWKALIRRFWRELLRSAIPDLYRDADLEQEATPLDKELQDTLPKPGDEEQVSAKFVDTLLKIPLKDGGEQWVLLHIEVQGRGGEDLSRRMMRYYCLLFAHYDKNPIALAILTASRPKSETPGVYDFLQYGTRLHYSYNCVKLWNLDDEGLLASDNPFDLALYAAKKALAYDNEEQQKLIYLLKLTRILVSKGWSREDRSDLLAFIARVINLKDRALWEQYRKGAREIKGESEMMSFWDEELEQTRAQGRAQGRAEGRVMGHEEGREEGRQEGRQEGRLKGLMEVARRMLAVPLPVAQISELTGLTSHEIDALKKDAHAGLS</sequence>
<proteinExistence type="predicted"/>
<reference evidence="3" key="1">
    <citation type="submission" date="2010-03" db="EMBL/GenBank/DDBJ databases">
        <title>The genome sequence of Synergistetes sp. SGP1.</title>
        <authorList>
            <consortium name="metaHIT consortium -- http://www.metahit.eu/"/>
            <person name="Pajon A."/>
            <person name="Turner K."/>
            <person name="Parkhill J."/>
            <person name="Wade W."/>
            <person name="Vartoukian S."/>
        </authorList>
    </citation>
    <scope>NUCLEOTIDE SEQUENCE [LARGE SCALE GENOMIC DNA]</scope>
    <source>
        <strain evidence="3">SGP1</strain>
    </source>
</reference>
<accession>A0AB94IW10</accession>
<dbReference type="Proteomes" id="UP000008957">
    <property type="component" value="Chromosome"/>
</dbReference>
<dbReference type="KEGG" id="sbr:SY1_05290"/>
<evidence type="ECO:0000313" key="3">
    <source>
        <dbReference type="Proteomes" id="UP000008957"/>
    </source>
</evidence>
<organism evidence="2 3">
    <name type="scientific">Fretibacterium fastidiosum</name>
    <dbReference type="NCBI Taxonomy" id="651822"/>
    <lineage>
        <taxon>Bacteria</taxon>
        <taxon>Thermotogati</taxon>
        <taxon>Synergistota</taxon>
        <taxon>Synergistia</taxon>
        <taxon>Synergistales</taxon>
        <taxon>Aminobacteriaceae</taxon>
        <taxon>Fretibacterium</taxon>
    </lineage>
</organism>
<dbReference type="PANTHER" id="PTHR35586:SF1">
    <property type="entry name" value="SLL1691 PROTEIN"/>
    <property type="match status" value="1"/>
</dbReference>
<dbReference type="EMBL" id="FP929056">
    <property type="protein sequence ID" value="CBL27938.1"/>
    <property type="molecule type" value="Genomic_DNA"/>
</dbReference>
<evidence type="ECO:0000313" key="2">
    <source>
        <dbReference type="EMBL" id="CBL27938.1"/>
    </source>
</evidence>
<name>A0AB94IW10_9BACT</name>